<dbReference type="Proteomes" id="UP000319263">
    <property type="component" value="Chromosome"/>
</dbReference>
<evidence type="ECO:0000313" key="3">
    <source>
        <dbReference type="Proteomes" id="UP000319263"/>
    </source>
</evidence>
<sequence length="259" mass="27488">MVVGAGGHSELMHVLRRWGSVTAELFLGAACPGCEAPGPGLCPACRVRLDEPEPRQVRPTPCPAGFPTTYAGGPYDELVRRLISAHKERQAWLLTGVLGDRLARSVGALLAGRSAAETVFLVPIPSSPAAVRSRGRDSTAALTRRAVRRLGIGRDRPMIMKPLLRPTRRLADQSALDENERRQNLAGAYAVRRLGGRQPPDGAAIIVDDLVTTGSSLTEARRALTSAGVPVLGAAVIAATVRRYRPGADAQVSEADAIR</sequence>
<reference evidence="2 3" key="1">
    <citation type="submission" date="2019-07" db="EMBL/GenBank/DDBJ databases">
        <title>Microlunatus dokdonensis sp. nov. isolated from the rhizospheric soil of the wild plant Elymus tsukushiensis.</title>
        <authorList>
            <person name="Ghim S.-Y."/>
            <person name="Hwang Y.-J."/>
            <person name="Son J.-S."/>
            <person name="Shin J.-H."/>
        </authorList>
    </citation>
    <scope>NUCLEOTIDE SEQUENCE [LARGE SCALE GENOMIC DNA]</scope>
    <source>
        <strain evidence="2 3">KUDC0627</strain>
    </source>
</reference>
<dbReference type="KEGG" id="mik:FOE78_11090"/>
<dbReference type="EMBL" id="CP041692">
    <property type="protein sequence ID" value="QDP96372.1"/>
    <property type="molecule type" value="Genomic_DNA"/>
</dbReference>
<dbReference type="Gene3D" id="3.40.50.2020">
    <property type="match status" value="1"/>
</dbReference>
<evidence type="ECO:0000256" key="1">
    <source>
        <dbReference type="ARBA" id="ARBA00008007"/>
    </source>
</evidence>
<name>A0A516PYZ4_9ACTN</name>
<comment type="similarity">
    <text evidence="1">Belongs to the ComF/GntX family.</text>
</comment>
<dbReference type="CDD" id="cd06223">
    <property type="entry name" value="PRTases_typeI"/>
    <property type="match status" value="1"/>
</dbReference>
<dbReference type="SUPFAM" id="SSF53271">
    <property type="entry name" value="PRTase-like"/>
    <property type="match status" value="1"/>
</dbReference>
<dbReference type="PANTHER" id="PTHR47505:SF1">
    <property type="entry name" value="DNA UTILIZATION PROTEIN YHGH"/>
    <property type="match status" value="1"/>
</dbReference>
<accession>A0A516PYZ4</accession>
<dbReference type="InterPro" id="IPR000836">
    <property type="entry name" value="PRTase_dom"/>
</dbReference>
<dbReference type="AlphaFoldDB" id="A0A516PYZ4"/>
<gene>
    <name evidence="2" type="ORF">FOE78_11090</name>
</gene>
<keyword evidence="3" id="KW-1185">Reference proteome</keyword>
<dbReference type="InterPro" id="IPR029057">
    <property type="entry name" value="PRTase-like"/>
</dbReference>
<proteinExistence type="inferred from homology"/>
<evidence type="ECO:0000313" key="2">
    <source>
        <dbReference type="EMBL" id="QDP96372.1"/>
    </source>
</evidence>
<dbReference type="OrthoDB" id="5244859at2"/>
<organism evidence="2 3">
    <name type="scientific">Microlunatus elymi</name>
    <dbReference type="NCBI Taxonomy" id="2596828"/>
    <lineage>
        <taxon>Bacteria</taxon>
        <taxon>Bacillati</taxon>
        <taxon>Actinomycetota</taxon>
        <taxon>Actinomycetes</taxon>
        <taxon>Propionibacteriales</taxon>
        <taxon>Propionibacteriaceae</taxon>
        <taxon>Microlunatus</taxon>
    </lineage>
</organism>
<protein>
    <submittedName>
        <fullName evidence="2">ComF family protein</fullName>
    </submittedName>
</protein>
<dbReference type="PANTHER" id="PTHR47505">
    <property type="entry name" value="DNA UTILIZATION PROTEIN YHGH"/>
    <property type="match status" value="1"/>
</dbReference>
<dbReference type="InterPro" id="IPR051910">
    <property type="entry name" value="ComF/GntX_DNA_util-trans"/>
</dbReference>